<evidence type="ECO:0000313" key="3">
    <source>
        <dbReference type="Proteomes" id="UP000240009"/>
    </source>
</evidence>
<comment type="caution">
    <text evidence="2">The sequence shown here is derived from an EMBL/GenBank/DDBJ whole genome shotgun (WGS) entry which is preliminary data.</text>
</comment>
<dbReference type="GO" id="GO:0003676">
    <property type="term" value="F:nucleic acid binding"/>
    <property type="evidence" value="ECO:0007669"/>
    <property type="project" value="InterPro"/>
</dbReference>
<organism evidence="2 3">
    <name type="scientific">Blastopirellula marina</name>
    <dbReference type="NCBI Taxonomy" id="124"/>
    <lineage>
        <taxon>Bacteria</taxon>
        <taxon>Pseudomonadati</taxon>
        <taxon>Planctomycetota</taxon>
        <taxon>Planctomycetia</taxon>
        <taxon>Pirellulales</taxon>
        <taxon>Pirellulaceae</taxon>
        <taxon>Blastopirellula</taxon>
    </lineage>
</organism>
<proteinExistence type="predicted"/>
<reference evidence="2 3" key="1">
    <citation type="submission" date="2018-02" db="EMBL/GenBank/DDBJ databases">
        <title>Comparative genomes isolates from brazilian mangrove.</title>
        <authorList>
            <person name="Araujo J.E."/>
            <person name="Taketani R.G."/>
            <person name="Silva M.C.P."/>
            <person name="Loureco M.V."/>
            <person name="Andreote F.D."/>
        </authorList>
    </citation>
    <scope>NUCLEOTIDE SEQUENCE [LARGE SCALE GENOMIC DNA]</scope>
    <source>
        <strain evidence="2 3">HEX-2 MGV</strain>
    </source>
</reference>
<gene>
    <name evidence="2" type="ORF">C5Y96_26790</name>
</gene>
<protein>
    <recommendedName>
        <fullName evidence="1">Integrase catalytic domain-containing protein</fullName>
    </recommendedName>
</protein>
<dbReference type="InterPro" id="IPR036397">
    <property type="entry name" value="RNaseH_sf"/>
</dbReference>
<dbReference type="InterPro" id="IPR001584">
    <property type="entry name" value="Integrase_cat-core"/>
</dbReference>
<accession>A0A2S8EZ17</accession>
<sequence length="161" mass="18400">MFATPSTFSTGGKWIEQKARDFLEHVKTEGLACTILMRDLDKAFSERFNSVFTSRGIDVKPVGPRAPNLNAFIERWIQSLKQEVLDHFIVFGQSHFDYIVHEYIDHYHEERPHQGIGDLLLASRGEPDNEDVDDEVTTLSMADIRCKTRLGGILKSYTRVA</sequence>
<dbReference type="InterPro" id="IPR012337">
    <property type="entry name" value="RNaseH-like_sf"/>
</dbReference>
<dbReference type="GO" id="GO:0015074">
    <property type="term" value="P:DNA integration"/>
    <property type="evidence" value="ECO:0007669"/>
    <property type="project" value="InterPro"/>
</dbReference>
<evidence type="ECO:0000313" key="2">
    <source>
        <dbReference type="EMBL" id="PQO25111.1"/>
    </source>
</evidence>
<dbReference type="Gene3D" id="3.30.420.10">
    <property type="entry name" value="Ribonuclease H-like superfamily/Ribonuclease H"/>
    <property type="match status" value="1"/>
</dbReference>
<dbReference type="EMBL" id="PUIA01000094">
    <property type="protein sequence ID" value="PQO25111.1"/>
    <property type="molecule type" value="Genomic_DNA"/>
</dbReference>
<feature type="domain" description="Integrase catalytic" evidence="1">
    <location>
        <begin position="56"/>
        <end position="118"/>
    </location>
</feature>
<name>A0A2S8EZ17_9BACT</name>
<dbReference type="AlphaFoldDB" id="A0A2S8EZ17"/>
<evidence type="ECO:0000259" key="1">
    <source>
        <dbReference type="Pfam" id="PF13683"/>
    </source>
</evidence>
<dbReference type="Proteomes" id="UP000240009">
    <property type="component" value="Unassembled WGS sequence"/>
</dbReference>
<dbReference type="Pfam" id="PF13683">
    <property type="entry name" value="rve_3"/>
    <property type="match status" value="1"/>
</dbReference>
<dbReference type="SUPFAM" id="SSF53098">
    <property type="entry name" value="Ribonuclease H-like"/>
    <property type="match status" value="1"/>
</dbReference>